<dbReference type="InterPro" id="IPR012770">
    <property type="entry name" value="TreR"/>
</dbReference>
<dbReference type="InterPro" id="IPR036388">
    <property type="entry name" value="WH-like_DNA-bd_sf"/>
</dbReference>
<keyword evidence="1" id="KW-0805">Transcription regulation</keyword>
<dbReference type="InterPro" id="IPR050679">
    <property type="entry name" value="Bact_HTH_transcr_reg"/>
</dbReference>
<dbReference type="Gene3D" id="1.10.10.10">
    <property type="entry name" value="Winged helix-like DNA-binding domain superfamily/Winged helix DNA-binding domain"/>
    <property type="match status" value="1"/>
</dbReference>
<dbReference type="NCBIfam" id="TIGR02404">
    <property type="entry name" value="trehalos_R_Bsub"/>
    <property type="match status" value="1"/>
</dbReference>
<dbReference type="Gene3D" id="3.40.1410.10">
    <property type="entry name" value="Chorismate lyase-like"/>
    <property type="match status" value="1"/>
</dbReference>
<evidence type="ECO:0000256" key="1">
    <source>
        <dbReference type="ARBA" id="ARBA00023015"/>
    </source>
</evidence>
<keyword evidence="7" id="KW-1185">Reference proteome</keyword>
<dbReference type="PRINTS" id="PR00035">
    <property type="entry name" value="HTHGNTR"/>
</dbReference>
<comment type="caution">
    <text evidence="6">The sequence shown here is derived from an EMBL/GenBank/DDBJ whole genome shotgun (WGS) entry which is preliminary data.</text>
</comment>
<feature type="domain" description="HTH gntR-type" evidence="5">
    <location>
        <begin position="3"/>
        <end position="71"/>
    </location>
</feature>
<gene>
    <name evidence="6" type="primary">treR</name>
    <name evidence="6" type="ORF">H7U36_12085</name>
</gene>
<organism evidence="6 7">
    <name type="scientific">Faecalicatena fissicatena</name>
    <dbReference type="NCBI Taxonomy" id="290055"/>
    <lineage>
        <taxon>Bacteria</taxon>
        <taxon>Bacillati</taxon>
        <taxon>Bacillota</taxon>
        <taxon>Clostridia</taxon>
        <taxon>Lachnospirales</taxon>
        <taxon>Lachnospiraceae</taxon>
        <taxon>Faecalicatena</taxon>
    </lineage>
</organism>
<dbReference type="PROSITE" id="PS50949">
    <property type="entry name" value="HTH_GNTR"/>
    <property type="match status" value="1"/>
</dbReference>
<dbReference type="InterPro" id="IPR000524">
    <property type="entry name" value="Tscrpt_reg_HTH_GntR"/>
</dbReference>
<dbReference type="RefSeq" id="WP_205156236.1">
    <property type="nucleotide sequence ID" value="NZ_JACLYY010000012.1"/>
</dbReference>
<evidence type="ECO:0000256" key="3">
    <source>
        <dbReference type="ARBA" id="ARBA00023163"/>
    </source>
</evidence>
<keyword evidence="3" id="KW-0804">Transcription</keyword>
<reference evidence="6 7" key="1">
    <citation type="journal article" date="2021" name="Sci. Rep.">
        <title>The distribution of antibiotic resistance genes in chicken gut microbiota commensals.</title>
        <authorList>
            <person name="Juricova H."/>
            <person name="Matiasovicova J."/>
            <person name="Kubasova T."/>
            <person name="Cejkova D."/>
            <person name="Rychlik I."/>
        </authorList>
    </citation>
    <scope>NUCLEOTIDE SEQUENCE [LARGE SCALE GENOMIC DNA]</scope>
    <source>
        <strain evidence="6 7">An773</strain>
    </source>
</reference>
<evidence type="ECO:0000256" key="2">
    <source>
        <dbReference type="ARBA" id="ARBA00023125"/>
    </source>
</evidence>
<keyword evidence="2" id="KW-0238">DNA-binding</keyword>
<evidence type="ECO:0000313" key="6">
    <source>
        <dbReference type="EMBL" id="MBM6738828.1"/>
    </source>
</evidence>
<evidence type="ECO:0000313" key="7">
    <source>
        <dbReference type="Proteomes" id="UP000716906"/>
    </source>
</evidence>
<dbReference type="SMART" id="SM00866">
    <property type="entry name" value="UTRA"/>
    <property type="match status" value="1"/>
</dbReference>
<protein>
    <recommendedName>
        <fullName evidence="4">Trehalose operon repressor</fullName>
    </recommendedName>
</protein>
<dbReference type="EMBL" id="JACLYY010000012">
    <property type="protein sequence ID" value="MBM6738828.1"/>
    <property type="molecule type" value="Genomic_DNA"/>
</dbReference>
<dbReference type="SUPFAM" id="SSF64288">
    <property type="entry name" value="Chorismate lyase-like"/>
    <property type="match status" value="1"/>
</dbReference>
<dbReference type="Pfam" id="PF00392">
    <property type="entry name" value="GntR"/>
    <property type="match status" value="1"/>
</dbReference>
<evidence type="ECO:0000259" key="5">
    <source>
        <dbReference type="PROSITE" id="PS50949"/>
    </source>
</evidence>
<dbReference type="SUPFAM" id="SSF46785">
    <property type="entry name" value="Winged helix' DNA-binding domain"/>
    <property type="match status" value="1"/>
</dbReference>
<dbReference type="InterPro" id="IPR028978">
    <property type="entry name" value="Chorismate_lyase_/UTRA_dom_sf"/>
</dbReference>
<proteinExistence type="predicted"/>
<dbReference type="InterPro" id="IPR011663">
    <property type="entry name" value="UTRA"/>
</dbReference>
<dbReference type="SMART" id="SM00345">
    <property type="entry name" value="HTH_GNTR"/>
    <property type="match status" value="1"/>
</dbReference>
<dbReference type="Pfam" id="PF07702">
    <property type="entry name" value="UTRA"/>
    <property type="match status" value="1"/>
</dbReference>
<name>A0ABS2EB09_9FIRM</name>
<sequence>MPRSKYEAIYRDLKQKIENNEFASHALLPSEHALVQEYDCSRNTVRRAIAQLVSDGYVQTLQGKGVRNIYRPVDQAAFTIGGIESFKESSARNHKWGVTRVLQFMELTSDEKIERRTGFPAGTQLYYIQRLHYLDGKPLIINHNYFLKDAVPGLTPQIASDSIYEYLEKELHMTIVNSQRVMTVEKITQIDEKYLEMDVNDYNCVAVVSSHTYNSDGIMFEFTQSRHRPDYFRFQDNAVRRAPEPAQARSAG</sequence>
<accession>A0ABS2EB09</accession>
<evidence type="ECO:0000256" key="4">
    <source>
        <dbReference type="NCBIfam" id="TIGR02404"/>
    </source>
</evidence>
<dbReference type="PANTHER" id="PTHR44846">
    <property type="entry name" value="MANNOSYL-D-GLYCERATE TRANSPORT/METABOLISM SYSTEM REPRESSOR MNGR-RELATED"/>
    <property type="match status" value="1"/>
</dbReference>
<dbReference type="Proteomes" id="UP000716906">
    <property type="component" value="Unassembled WGS sequence"/>
</dbReference>
<dbReference type="InterPro" id="IPR036390">
    <property type="entry name" value="WH_DNA-bd_sf"/>
</dbReference>
<dbReference type="CDD" id="cd07377">
    <property type="entry name" value="WHTH_GntR"/>
    <property type="match status" value="1"/>
</dbReference>
<dbReference type="PANTHER" id="PTHR44846:SF12">
    <property type="entry name" value="HTH-TYPE TRANSCRIPTIONAL REGULATOR TRER"/>
    <property type="match status" value="1"/>
</dbReference>